<protein>
    <submittedName>
        <fullName evidence="1">Uncharacterized protein</fullName>
    </submittedName>
</protein>
<dbReference type="RefSeq" id="XP_013264250.1">
    <property type="nucleotide sequence ID" value="XM_013408796.1"/>
</dbReference>
<dbReference type="EMBL" id="AMGV01000002">
    <property type="protein sequence ID" value="KEF61660.1"/>
    <property type="molecule type" value="Genomic_DNA"/>
</dbReference>
<dbReference type="AlphaFoldDB" id="A0A072Q182"/>
<evidence type="ECO:0000313" key="2">
    <source>
        <dbReference type="Proteomes" id="UP000027920"/>
    </source>
</evidence>
<dbReference type="STRING" id="1182545.A0A072Q182"/>
<evidence type="ECO:0000313" key="1">
    <source>
        <dbReference type="EMBL" id="KEF61660.1"/>
    </source>
</evidence>
<sequence>MSMNDSLRFGVLPRQLLLEALDSVQKVLFPISNPKCYALLQSLITKCSFDPDCLRFESSTIRNDDEKDISYHYFGSRFVELYEELQRPATHNPLEKWLERKSAPR</sequence>
<organism evidence="1 2">
    <name type="scientific">Exophiala aquamarina CBS 119918</name>
    <dbReference type="NCBI Taxonomy" id="1182545"/>
    <lineage>
        <taxon>Eukaryota</taxon>
        <taxon>Fungi</taxon>
        <taxon>Dikarya</taxon>
        <taxon>Ascomycota</taxon>
        <taxon>Pezizomycotina</taxon>
        <taxon>Eurotiomycetes</taxon>
        <taxon>Chaetothyriomycetidae</taxon>
        <taxon>Chaetothyriales</taxon>
        <taxon>Herpotrichiellaceae</taxon>
        <taxon>Exophiala</taxon>
    </lineage>
</organism>
<gene>
    <name evidence="1" type="ORF">A1O9_03228</name>
</gene>
<dbReference type="GeneID" id="25278166"/>
<dbReference type="OrthoDB" id="5428890at2759"/>
<dbReference type="HOGENOM" id="CLU_2236582_0_0_1"/>
<name>A0A072Q182_9EURO</name>
<accession>A0A072Q182</accession>
<dbReference type="VEuPathDB" id="FungiDB:A1O9_03228"/>
<proteinExistence type="predicted"/>
<reference evidence="1 2" key="1">
    <citation type="submission" date="2013-03" db="EMBL/GenBank/DDBJ databases">
        <title>The Genome Sequence of Exophiala aquamarina CBS 119918.</title>
        <authorList>
            <consortium name="The Broad Institute Genomics Platform"/>
            <person name="Cuomo C."/>
            <person name="de Hoog S."/>
            <person name="Gorbushina A."/>
            <person name="Walker B."/>
            <person name="Young S.K."/>
            <person name="Zeng Q."/>
            <person name="Gargeya S."/>
            <person name="Fitzgerald M."/>
            <person name="Haas B."/>
            <person name="Abouelleil A."/>
            <person name="Allen A.W."/>
            <person name="Alvarado L."/>
            <person name="Arachchi H.M."/>
            <person name="Berlin A.M."/>
            <person name="Chapman S.B."/>
            <person name="Gainer-Dewar J."/>
            <person name="Goldberg J."/>
            <person name="Griggs A."/>
            <person name="Gujja S."/>
            <person name="Hansen M."/>
            <person name="Howarth C."/>
            <person name="Imamovic A."/>
            <person name="Ireland A."/>
            <person name="Larimer J."/>
            <person name="McCowan C."/>
            <person name="Murphy C."/>
            <person name="Pearson M."/>
            <person name="Poon T.W."/>
            <person name="Priest M."/>
            <person name="Roberts A."/>
            <person name="Saif S."/>
            <person name="Shea T."/>
            <person name="Sisk P."/>
            <person name="Sykes S."/>
            <person name="Wortman J."/>
            <person name="Nusbaum C."/>
            <person name="Birren B."/>
        </authorList>
    </citation>
    <scope>NUCLEOTIDE SEQUENCE [LARGE SCALE GENOMIC DNA]</scope>
    <source>
        <strain evidence="1 2">CBS 119918</strain>
    </source>
</reference>
<keyword evidence="2" id="KW-1185">Reference proteome</keyword>
<dbReference type="Proteomes" id="UP000027920">
    <property type="component" value="Unassembled WGS sequence"/>
</dbReference>
<comment type="caution">
    <text evidence="1">The sequence shown here is derived from an EMBL/GenBank/DDBJ whole genome shotgun (WGS) entry which is preliminary data.</text>
</comment>